<accession>O26166</accession>
<proteinExistence type="predicted"/>
<dbReference type="STRING" id="187420.MTH_60"/>
<evidence type="ECO:0000313" key="2">
    <source>
        <dbReference type="Proteomes" id="UP000005223"/>
    </source>
</evidence>
<evidence type="ECO:0000313" key="1">
    <source>
        <dbReference type="EMBL" id="AAB84567.1"/>
    </source>
</evidence>
<name>O26166_METTH</name>
<dbReference type="EMBL" id="AE000666">
    <property type="protein sequence ID" value="AAB84567.1"/>
    <property type="molecule type" value="Genomic_DNA"/>
</dbReference>
<organism evidence="1 2">
    <name type="scientific">Methanothermobacter thermautotrophicus (strain ATCC 29096 / DSM 1053 / JCM 10044 / NBRC 100330 / Delta H)</name>
    <name type="common">Methanobacterium thermoautotrophicum</name>
    <dbReference type="NCBI Taxonomy" id="187420"/>
    <lineage>
        <taxon>Archaea</taxon>
        <taxon>Methanobacteriati</taxon>
        <taxon>Methanobacteriota</taxon>
        <taxon>Methanomada group</taxon>
        <taxon>Methanobacteria</taxon>
        <taxon>Methanobacteriales</taxon>
        <taxon>Methanobacteriaceae</taxon>
        <taxon>Methanothermobacter</taxon>
    </lineage>
</organism>
<reference evidence="1 2" key="1">
    <citation type="journal article" date="1997" name="J. Bacteriol.">
        <title>Complete genome sequence of Methanobacterium thermoautotrophicum deltaH: functional analysis and comparative genomics.</title>
        <authorList>
            <person name="Smith D.R."/>
            <person name="Doucette-Stamm L.A."/>
            <person name="Deloughery C."/>
            <person name="Lee H.-M."/>
            <person name="Dubois J."/>
            <person name="Aldredge T."/>
            <person name="Bashirzadeh R."/>
            <person name="Blakely D."/>
            <person name="Cook R."/>
            <person name="Gilbert K."/>
            <person name="Harrison D."/>
            <person name="Hoang L."/>
            <person name="Keagle P."/>
            <person name="Lumm W."/>
            <person name="Pothier B."/>
            <person name="Qiu D."/>
            <person name="Spadafora R."/>
            <person name="Vicare R."/>
            <person name="Wang Y."/>
            <person name="Wierzbowski J."/>
            <person name="Gibson R."/>
            <person name="Jiwani N."/>
            <person name="Caruso A."/>
            <person name="Bush D."/>
            <person name="Safer H."/>
            <person name="Patwell D."/>
            <person name="Prabhakar S."/>
            <person name="McDougall S."/>
            <person name="Shimer G."/>
            <person name="Goyal A."/>
            <person name="Pietrovski S."/>
            <person name="Church G.M."/>
            <person name="Daniels C.J."/>
            <person name="Mao J.-i."/>
            <person name="Rice P."/>
            <person name="Nolling J."/>
            <person name="Reeve J.N."/>
        </authorList>
    </citation>
    <scope>NUCLEOTIDE SEQUENCE [LARGE SCALE GENOMIC DNA]</scope>
    <source>
        <strain evidence="2">ATCC 29096 / DSM 1053 / JCM 10044 / NBRC 100330 / Delta H</strain>
    </source>
</reference>
<dbReference type="PaxDb" id="187420-MTH_60"/>
<gene>
    <name evidence="1" type="ordered locus">MTH_60</name>
</gene>
<dbReference type="HOGENOM" id="CLU_1536663_0_0_2"/>
<dbReference type="EnsemblBacteria" id="AAB84567">
    <property type="protein sequence ID" value="AAB84567"/>
    <property type="gene ID" value="MTH_60"/>
</dbReference>
<dbReference type="PIR" id="F69179">
    <property type="entry name" value="F69179"/>
</dbReference>
<dbReference type="KEGG" id="mth:MTH_60"/>
<dbReference type="AlphaFoldDB" id="O26166"/>
<protein>
    <submittedName>
        <fullName evidence="1">Uncharacterized protein</fullName>
    </submittedName>
</protein>
<dbReference type="InParanoid" id="O26166"/>
<keyword evidence="2" id="KW-1185">Reference proteome</keyword>
<sequence>MINMREKLMGVIPLMVALVFVVAIGAYSSPSYAATASQTVTVTVPEAISIVVPNVNFGSIAAGSEGTSPAFTVSNTGNVKIDLYVKADASAFTSPTATDTIPITGFNIFSNVTGNYQNITTSSLKIYDNMNKASQGAGTPTTWTTTLRLFVPPFTEDGTYTITNTYTAVKHNSPAP</sequence>
<dbReference type="Proteomes" id="UP000005223">
    <property type="component" value="Chromosome"/>
</dbReference>